<comment type="caution">
    <text evidence="1">The sequence shown here is derived from an EMBL/GenBank/DDBJ whole genome shotgun (WGS) entry which is preliminary data.</text>
</comment>
<organism evidence="1 2">
    <name type="scientific">Candidatus Methanoperedens nitratireducens</name>
    <dbReference type="NCBI Taxonomy" id="1392998"/>
    <lineage>
        <taxon>Archaea</taxon>
        <taxon>Methanobacteriati</taxon>
        <taxon>Methanobacteriota</taxon>
        <taxon>Stenosarchaea group</taxon>
        <taxon>Methanomicrobia</taxon>
        <taxon>Methanosarcinales</taxon>
        <taxon>ANME-2 cluster</taxon>
        <taxon>Candidatus Methanoperedentaceae</taxon>
        <taxon>Candidatus Methanoperedens</taxon>
    </lineage>
</organism>
<dbReference type="Proteomes" id="UP000050360">
    <property type="component" value="Unassembled WGS sequence"/>
</dbReference>
<reference evidence="1 2" key="1">
    <citation type="submission" date="2015-09" db="EMBL/GenBank/DDBJ databases">
        <title>A metagenomics-based metabolic model of nitrate-dependent anaerobic oxidation of methane by Methanoperedens-like archaea.</title>
        <authorList>
            <person name="Arshad A."/>
            <person name="Speth D.R."/>
            <person name="De Graaf R.M."/>
            <person name="Op Den Camp H.J."/>
            <person name="Jetten M.S."/>
            <person name="Welte C.U."/>
        </authorList>
    </citation>
    <scope>NUCLEOTIDE SEQUENCE [LARGE SCALE GENOMIC DNA]</scope>
</reference>
<proteinExistence type="predicted"/>
<protein>
    <submittedName>
        <fullName evidence="1">Uncharacterized protein</fullName>
    </submittedName>
</protein>
<name>A0A0N8KRL0_9EURY</name>
<sequence length="69" mass="7750">MIPAKVISIGIEIASRVLETHLFKYLESKTNNVIKTETIREITARASKLAFKGKDVCIFDTAIIIPIYI</sequence>
<accession>A0A0N8KRL0</accession>
<evidence type="ECO:0000313" key="2">
    <source>
        <dbReference type="Proteomes" id="UP000050360"/>
    </source>
</evidence>
<evidence type="ECO:0000313" key="1">
    <source>
        <dbReference type="EMBL" id="KPQ45234.1"/>
    </source>
</evidence>
<gene>
    <name evidence="1" type="ORF">MPEBLZ_00115</name>
</gene>
<dbReference type="AlphaFoldDB" id="A0A0N8KRL0"/>
<dbReference type="EMBL" id="LKCM01000015">
    <property type="protein sequence ID" value="KPQ45234.1"/>
    <property type="molecule type" value="Genomic_DNA"/>
</dbReference>